<evidence type="ECO:0000256" key="1">
    <source>
        <dbReference type="ARBA" id="ARBA00023015"/>
    </source>
</evidence>
<dbReference type="InterPro" id="IPR047057">
    <property type="entry name" value="MerR_fam"/>
</dbReference>
<dbReference type="SUPFAM" id="SSF89082">
    <property type="entry name" value="Antibiotic binding domain of TipA-like multidrug resistance regulators"/>
    <property type="match status" value="1"/>
</dbReference>
<dbReference type="Gene3D" id="1.10.490.50">
    <property type="entry name" value="Antibiotic binding domain of TipA-like multidrug resistance regulators"/>
    <property type="match status" value="1"/>
</dbReference>
<proteinExistence type="predicted"/>
<dbReference type="PANTHER" id="PTHR30204:SF90">
    <property type="entry name" value="HTH-TYPE TRANSCRIPTIONAL ACTIVATOR MTA"/>
    <property type="match status" value="1"/>
</dbReference>
<keyword evidence="8" id="KW-1185">Reference proteome</keyword>
<sequence>MTWMVDDEIDEDATVGVAADLLGLTVRTLHHWDEIGLASPSRRTSAGYRLYTWDDLERLSRVVAYRDAGLTLDAIRGVLDDAATEIGITLRQQRARLAEQIHDLQQLDERLERMTDAHERGILMNDDEQREIFGEDWNPQQARAARFVWGGSRQWAQFAERSASRSKAQWRALSEDMSALQRDLADAVRRGVEPGSAEADDLVERHRELFSNFFPLTQRMQVCLGRMFEADPGFSSYYNGIGEGLATWFRRSIDESARHHGIDPDTATWE</sequence>
<dbReference type="Pfam" id="PF13411">
    <property type="entry name" value="MerR_1"/>
    <property type="match status" value="1"/>
</dbReference>
<reference evidence="7 8" key="1">
    <citation type="submission" date="2019-10" db="EMBL/GenBank/DDBJ databases">
        <authorList>
            <person name="Nie G."/>
            <person name="Ming H."/>
            <person name="Yi B."/>
        </authorList>
    </citation>
    <scope>NUCLEOTIDE SEQUENCE [LARGE SCALE GENOMIC DNA]</scope>
    <source>
        <strain evidence="7 8">CFH 90414</strain>
    </source>
</reference>
<keyword evidence="4" id="KW-0804">Transcription</keyword>
<evidence type="ECO:0000259" key="6">
    <source>
        <dbReference type="PROSITE" id="PS50937"/>
    </source>
</evidence>
<feature type="coiled-coil region" evidence="5">
    <location>
        <begin position="90"/>
        <end position="117"/>
    </location>
</feature>
<organism evidence="7 8">
    <name type="scientific">Agromyces agglutinans</name>
    <dbReference type="NCBI Taxonomy" id="2662258"/>
    <lineage>
        <taxon>Bacteria</taxon>
        <taxon>Bacillati</taxon>
        <taxon>Actinomycetota</taxon>
        <taxon>Actinomycetes</taxon>
        <taxon>Micrococcales</taxon>
        <taxon>Microbacteriaceae</taxon>
        <taxon>Agromyces</taxon>
    </lineage>
</organism>
<dbReference type="InterPro" id="IPR036244">
    <property type="entry name" value="TipA-like_antibiotic-bd"/>
</dbReference>
<dbReference type="Proteomes" id="UP000431080">
    <property type="component" value="Unassembled WGS sequence"/>
</dbReference>
<accession>A0A6I2F3C6</accession>
<dbReference type="AlphaFoldDB" id="A0A6I2F3C6"/>
<evidence type="ECO:0000256" key="4">
    <source>
        <dbReference type="ARBA" id="ARBA00023163"/>
    </source>
</evidence>
<dbReference type="SMART" id="SM00422">
    <property type="entry name" value="HTH_MERR"/>
    <property type="match status" value="1"/>
</dbReference>
<dbReference type="GO" id="GO:0003700">
    <property type="term" value="F:DNA-binding transcription factor activity"/>
    <property type="evidence" value="ECO:0007669"/>
    <property type="project" value="InterPro"/>
</dbReference>
<evidence type="ECO:0000313" key="8">
    <source>
        <dbReference type="Proteomes" id="UP000431080"/>
    </source>
</evidence>
<dbReference type="PROSITE" id="PS50937">
    <property type="entry name" value="HTH_MERR_2"/>
    <property type="match status" value="1"/>
</dbReference>
<feature type="domain" description="HTH merR-type" evidence="6">
    <location>
        <begin position="14"/>
        <end position="81"/>
    </location>
</feature>
<keyword evidence="2" id="KW-0238">DNA-binding</keyword>
<dbReference type="GO" id="GO:0003677">
    <property type="term" value="F:DNA binding"/>
    <property type="evidence" value="ECO:0007669"/>
    <property type="project" value="UniProtKB-KW"/>
</dbReference>
<dbReference type="EMBL" id="WJIF01000002">
    <property type="protein sequence ID" value="MRG59059.1"/>
    <property type="molecule type" value="Genomic_DNA"/>
</dbReference>
<evidence type="ECO:0000256" key="5">
    <source>
        <dbReference type="SAM" id="Coils"/>
    </source>
</evidence>
<dbReference type="SUPFAM" id="SSF46955">
    <property type="entry name" value="Putative DNA-binding domain"/>
    <property type="match status" value="1"/>
</dbReference>
<keyword evidence="5" id="KW-0175">Coiled coil</keyword>
<dbReference type="InterPro" id="IPR009061">
    <property type="entry name" value="DNA-bd_dom_put_sf"/>
</dbReference>
<comment type="caution">
    <text evidence="7">The sequence shown here is derived from an EMBL/GenBank/DDBJ whole genome shotgun (WGS) entry which is preliminary data.</text>
</comment>
<dbReference type="CDD" id="cd01106">
    <property type="entry name" value="HTH_TipAL-Mta"/>
    <property type="match status" value="1"/>
</dbReference>
<dbReference type="Gene3D" id="1.10.1660.10">
    <property type="match status" value="1"/>
</dbReference>
<keyword evidence="3" id="KW-0010">Activator</keyword>
<dbReference type="PANTHER" id="PTHR30204">
    <property type="entry name" value="REDOX-CYCLING DRUG-SENSING TRANSCRIPTIONAL ACTIVATOR SOXR"/>
    <property type="match status" value="1"/>
</dbReference>
<evidence type="ECO:0000256" key="2">
    <source>
        <dbReference type="ARBA" id="ARBA00023125"/>
    </source>
</evidence>
<keyword evidence="1" id="KW-0805">Transcription regulation</keyword>
<evidence type="ECO:0000313" key="7">
    <source>
        <dbReference type="EMBL" id="MRG59059.1"/>
    </source>
</evidence>
<dbReference type="Pfam" id="PF07739">
    <property type="entry name" value="TipAS"/>
    <property type="match status" value="1"/>
</dbReference>
<dbReference type="RefSeq" id="WP_153683536.1">
    <property type="nucleotide sequence ID" value="NZ_WJIF01000002.1"/>
</dbReference>
<dbReference type="InterPro" id="IPR000551">
    <property type="entry name" value="MerR-type_HTH_dom"/>
</dbReference>
<protein>
    <submittedName>
        <fullName evidence="7">MerR family transcriptional regulator</fullName>
    </submittedName>
</protein>
<name>A0A6I2F3C6_9MICO</name>
<evidence type="ECO:0000256" key="3">
    <source>
        <dbReference type="ARBA" id="ARBA00023159"/>
    </source>
</evidence>
<gene>
    <name evidence="7" type="ORF">GE115_04130</name>
</gene>
<dbReference type="InterPro" id="IPR012925">
    <property type="entry name" value="TipAS_dom"/>
</dbReference>